<accession>A0ABN8BLZ3</accession>
<dbReference type="EMBL" id="CAKKNT010000003">
    <property type="protein sequence ID" value="CAH0417944.1"/>
    <property type="molecule type" value="Genomic_DNA"/>
</dbReference>
<evidence type="ECO:0000313" key="1">
    <source>
        <dbReference type="EMBL" id="CAH0417944.1"/>
    </source>
</evidence>
<organism evidence="1 2">
    <name type="scientific">Periweissella ghanensis</name>
    <dbReference type="NCBI Taxonomy" id="467997"/>
    <lineage>
        <taxon>Bacteria</taxon>
        <taxon>Bacillati</taxon>
        <taxon>Bacillota</taxon>
        <taxon>Bacilli</taxon>
        <taxon>Lactobacillales</taxon>
        <taxon>Lactobacillaceae</taxon>
        <taxon>Periweissella</taxon>
    </lineage>
</organism>
<comment type="caution">
    <text evidence="1">The sequence shown here is derived from an EMBL/GenBank/DDBJ whole genome shotgun (WGS) entry which is preliminary data.</text>
</comment>
<proteinExistence type="predicted"/>
<gene>
    <name evidence="1" type="ORF">WGH24286_00360</name>
</gene>
<reference evidence="1 2" key="1">
    <citation type="submission" date="2021-11" db="EMBL/GenBank/DDBJ databases">
        <authorList>
            <person name="Depoorter E."/>
        </authorList>
    </citation>
    <scope>NUCLEOTIDE SEQUENCE [LARGE SCALE GENOMIC DNA]</scope>
    <source>
        <strain evidence="1 2">LMG 24286</strain>
    </source>
</reference>
<name>A0ABN8BLZ3_9LACO</name>
<dbReference type="Proteomes" id="UP000789719">
    <property type="component" value="Unassembled WGS sequence"/>
</dbReference>
<evidence type="ECO:0000313" key="2">
    <source>
        <dbReference type="Proteomes" id="UP000789719"/>
    </source>
</evidence>
<keyword evidence="2" id="KW-1185">Reference proteome</keyword>
<sequence length="37" mass="4311">MDELKFDLREMQSALMILKRYKIALNALFLLVSGLLI</sequence>
<protein>
    <submittedName>
        <fullName evidence="1">Uncharacterized protein</fullName>
    </submittedName>
</protein>